<keyword evidence="4" id="KW-1185">Reference proteome</keyword>
<evidence type="ECO:0000313" key="4">
    <source>
        <dbReference type="Proteomes" id="UP000539538"/>
    </source>
</evidence>
<sequence>MKGQPIPYSCSEMAWLEANRVLVIGDYHRAFCEVFGRTDVSAGNLHALRKRRGWKTGRTGCFEKGQIAFNKGIPCEPGKGGRHPNARKTQFSKGNRSGVAEAIYKPIGSERVSKDGYIERKVHDGLPRQSRWQTVQKIEWEAVNGPLPDGMFLKCRDGNRANTEPSNWEPLPRATLPYLNGHRGFDYGAAEPEVRPAIIALAKVRHAAKTAKTKARSAA</sequence>
<evidence type="ECO:0000256" key="1">
    <source>
        <dbReference type="SAM" id="MobiDB-lite"/>
    </source>
</evidence>
<protein>
    <recommendedName>
        <fullName evidence="2">HNH nuclease domain-containing protein</fullName>
    </recommendedName>
</protein>
<dbReference type="EMBL" id="JACHOT010000001">
    <property type="protein sequence ID" value="MBB4649624.1"/>
    <property type="molecule type" value="Genomic_DNA"/>
</dbReference>
<gene>
    <name evidence="3" type="ORF">GGQ99_001346</name>
</gene>
<dbReference type="Pfam" id="PF13392">
    <property type="entry name" value="HNH_3"/>
    <property type="match status" value="1"/>
</dbReference>
<dbReference type="InterPro" id="IPR003615">
    <property type="entry name" value="HNH_nuc"/>
</dbReference>
<dbReference type="RefSeq" id="WP_183261537.1">
    <property type="nucleotide sequence ID" value="NZ_BAAAVZ010000003.1"/>
</dbReference>
<proteinExistence type="predicted"/>
<dbReference type="Proteomes" id="UP000539538">
    <property type="component" value="Unassembled WGS sequence"/>
</dbReference>
<evidence type="ECO:0000313" key="3">
    <source>
        <dbReference type="EMBL" id="MBB4649624.1"/>
    </source>
</evidence>
<name>A0ABR6KYL1_9HYPH</name>
<feature type="domain" description="HNH nuclease" evidence="2">
    <location>
        <begin position="136"/>
        <end position="169"/>
    </location>
</feature>
<organism evidence="3 4">
    <name type="scientific">Aminobacter niigataensis</name>
    <dbReference type="NCBI Taxonomy" id="83265"/>
    <lineage>
        <taxon>Bacteria</taxon>
        <taxon>Pseudomonadati</taxon>
        <taxon>Pseudomonadota</taxon>
        <taxon>Alphaproteobacteria</taxon>
        <taxon>Hyphomicrobiales</taxon>
        <taxon>Phyllobacteriaceae</taxon>
        <taxon>Aminobacter</taxon>
    </lineage>
</organism>
<comment type="caution">
    <text evidence="3">The sequence shown here is derived from an EMBL/GenBank/DDBJ whole genome shotgun (WGS) entry which is preliminary data.</text>
</comment>
<reference evidence="3 4" key="1">
    <citation type="submission" date="2020-08" db="EMBL/GenBank/DDBJ databases">
        <title>Genomic Encyclopedia of Type Strains, Phase IV (KMG-IV): sequencing the most valuable type-strain genomes for metagenomic binning, comparative biology and taxonomic classification.</title>
        <authorList>
            <person name="Goeker M."/>
        </authorList>
    </citation>
    <scope>NUCLEOTIDE SEQUENCE [LARGE SCALE GENOMIC DNA]</scope>
    <source>
        <strain evidence="3 4">DSM 7050</strain>
    </source>
</reference>
<evidence type="ECO:0000259" key="2">
    <source>
        <dbReference type="Pfam" id="PF13392"/>
    </source>
</evidence>
<feature type="region of interest" description="Disordered" evidence="1">
    <location>
        <begin position="75"/>
        <end position="94"/>
    </location>
</feature>
<accession>A0ABR6KYL1</accession>